<sequence>MAYEVNESLQIVFEAIKERCSRPVLLDRFELKMLFQSLSPFEQLLAARYFCKLPWNIGSLRVLAVLQSANVLTASNYILSLENDEEIQLILNDFLEAEFELLKELYTVAHYDNSNAIRLNDALDECLSRLYTDLIENPQLNDLTYINGITKNMPTDFTVSLMQRHIGTVLDLHKSNAKTAFGNFSNWINEGVDEIQFTKGLYEKLLRHSEQEAISYLFKLSSLEHFSQWKFYLILLQTISSKCSEENSSFIRKYLRTRLSQIVVLPKLECMLHLLLTVRAATAITMDIDTNITAYADWYKRNISDMKFVLKVEEFKTAIDLLEQCIPYESLEDYLEIHATFAISPPIHCGKIVQSYKSKCKTQLAKIKLKAKQSNVPEESKAIDDCN</sequence>
<proteinExistence type="predicted"/>
<evidence type="ECO:0000259" key="1">
    <source>
        <dbReference type="Pfam" id="PF15865"/>
    </source>
</evidence>
<dbReference type="Pfam" id="PF15865">
    <property type="entry name" value="Fanconi_A_N"/>
    <property type="match status" value="1"/>
</dbReference>
<dbReference type="AlphaFoldDB" id="A0A0K8UH41"/>
<protein>
    <recommendedName>
        <fullName evidence="1">Fanconi anaemia group A protein N-terminal domain-containing protein</fullName>
    </recommendedName>
</protein>
<dbReference type="EMBL" id="GDHF01026433">
    <property type="protein sequence ID" value="JAI25881.1"/>
    <property type="molecule type" value="Transcribed_RNA"/>
</dbReference>
<reference evidence="2" key="1">
    <citation type="submission" date="2015-06" db="EMBL/GenBank/DDBJ databases">
        <authorList>
            <person name="Hoefler B.C."/>
            <person name="Straight P.D."/>
        </authorList>
    </citation>
    <scope>NUCLEOTIDE SEQUENCE</scope>
</reference>
<dbReference type="InterPro" id="IPR031729">
    <property type="entry name" value="Fanconi_A_N"/>
</dbReference>
<organism evidence="2">
    <name type="scientific">Bactrocera latifrons</name>
    <name type="common">Malaysian fruit fly</name>
    <name type="synonym">Chaetodacus latifrons</name>
    <dbReference type="NCBI Taxonomy" id="174628"/>
    <lineage>
        <taxon>Eukaryota</taxon>
        <taxon>Metazoa</taxon>
        <taxon>Ecdysozoa</taxon>
        <taxon>Arthropoda</taxon>
        <taxon>Hexapoda</taxon>
        <taxon>Insecta</taxon>
        <taxon>Pterygota</taxon>
        <taxon>Neoptera</taxon>
        <taxon>Endopterygota</taxon>
        <taxon>Diptera</taxon>
        <taxon>Brachycera</taxon>
        <taxon>Muscomorpha</taxon>
        <taxon>Tephritoidea</taxon>
        <taxon>Tephritidae</taxon>
        <taxon>Bactrocera</taxon>
        <taxon>Bactrocera</taxon>
    </lineage>
</organism>
<dbReference type="OrthoDB" id="7790690at2759"/>
<evidence type="ECO:0000313" key="2">
    <source>
        <dbReference type="EMBL" id="JAI25881.1"/>
    </source>
</evidence>
<accession>A0A0K8UH41</accession>
<name>A0A0K8UH41_BACLA</name>
<gene>
    <name evidence="2" type="ORF">c0_g1_i1</name>
</gene>
<feature type="domain" description="Fanconi anaemia group A protein N-terminal" evidence="1">
    <location>
        <begin position="57"/>
        <end position="368"/>
    </location>
</feature>